<dbReference type="VEuPathDB" id="FungiDB:RhiirFUN_006507"/>
<sequence>MKMDKGKAQEIPENRVKTDMEREWKAANGLVDEFDEEACALQPPKNDETLL</sequence>
<accession>A0A2I1HLS6</accession>
<gene>
    <name evidence="1" type="ORF">RhiirA4_482954</name>
</gene>
<evidence type="ECO:0000313" key="1">
    <source>
        <dbReference type="EMBL" id="PKY59848.1"/>
    </source>
</evidence>
<keyword evidence="2" id="KW-1185">Reference proteome</keyword>
<proteinExistence type="predicted"/>
<protein>
    <submittedName>
        <fullName evidence="1">Uncharacterized protein</fullName>
    </submittedName>
</protein>
<name>A0A2I1HLS6_9GLOM</name>
<dbReference type="EMBL" id="LLXI01003807">
    <property type="protein sequence ID" value="PKY59848.1"/>
    <property type="molecule type" value="Genomic_DNA"/>
</dbReference>
<evidence type="ECO:0000313" key="2">
    <source>
        <dbReference type="Proteomes" id="UP000234323"/>
    </source>
</evidence>
<dbReference type="Proteomes" id="UP000234323">
    <property type="component" value="Unassembled WGS sequence"/>
</dbReference>
<dbReference type="AlphaFoldDB" id="A0A2I1HLS6"/>
<reference evidence="1 2" key="1">
    <citation type="submission" date="2015-10" db="EMBL/GenBank/DDBJ databases">
        <title>Genome analyses suggest a sexual origin of heterokaryosis in a supposedly ancient asexual fungus.</title>
        <authorList>
            <person name="Ropars J."/>
            <person name="Sedzielewska K."/>
            <person name="Noel J."/>
            <person name="Charron P."/>
            <person name="Farinelli L."/>
            <person name="Marton T."/>
            <person name="Kruger M."/>
            <person name="Pelin A."/>
            <person name="Brachmann A."/>
            <person name="Corradi N."/>
        </authorList>
    </citation>
    <scope>NUCLEOTIDE SEQUENCE [LARGE SCALE GENOMIC DNA]</scope>
    <source>
        <strain evidence="1 2">A4</strain>
    </source>
</reference>
<comment type="caution">
    <text evidence="1">The sequence shown here is derived from an EMBL/GenBank/DDBJ whole genome shotgun (WGS) entry which is preliminary data.</text>
</comment>
<organism evidence="1 2">
    <name type="scientific">Rhizophagus irregularis</name>
    <dbReference type="NCBI Taxonomy" id="588596"/>
    <lineage>
        <taxon>Eukaryota</taxon>
        <taxon>Fungi</taxon>
        <taxon>Fungi incertae sedis</taxon>
        <taxon>Mucoromycota</taxon>
        <taxon>Glomeromycotina</taxon>
        <taxon>Glomeromycetes</taxon>
        <taxon>Glomerales</taxon>
        <taxon>Glomeraceae</taxon>
        <taxon>Rhizophagus</taxon>
    </lineage>
</organism>